<dbReference type="GO" id="GO:0006542">
    <property type="term" value="P:glutamine biosynthetic process"/>
    <property type="evidence" value="ECO:0007669"/>
    <property type="project" value="InterPro"/>
</dbReference>
<evidence type="ECO:0000256" key="7">
    <source>
        <dbReference type="PIRSR" id="PIRSR604809-3"/>
    </source>
</evidence>
<dbReference type="InterPro" id="IPR036651">
    <property type="entry name" value="Gln_synt_N_sf"/>
</dbReference>
<feature type="binding site" evidence="5">
    <location>
        <position position="340"/>
    </location>
    <ligand>
        <name>L-glutamate</name>
        <dbReference type="ChEBI" id="CHEBI:29985"/>
    </ligand>
</feature>
<feature type="binding site" evidence="7">
    <location>
        <position position="226"/>
    </location>
    <ligand>
        <name>Mg(2+)</name>
        <dbReference type="ChEBI" id="CHEBI:18420"/>
        <label>1</label>
    </ligand>
</feature>
<gene>
    <name evidence="15" type="primary">glnA</name>
    <name evidence="15" type="ORF">OL599_10375</name>
</gene>
<dbReference type="PROSITE" id="PS00180">
    <property type="entry name" value="GLNA_1"/>
    <property type="match status" value="1"/>
</dbReference>
<feature type="binding site" evidence="5">
    <location>
        <position position="372"/>
    </location>
    <ligand>
        <name>L-glutamate</name>
        <dbReference type="ChEBI" id="CHEBI:29985"/>
    </ligand>
</feature>
<dbReference type="RefSeq" id="WP_264713658.1">
    <property type="nucleotide sequence ID" value="NZ_JAPDNT010000006.1"/>
</dbReference>
<feature type="binding site" evidence="6">
    <location>
        <position position="221"/>
    </location>
    <ligand>
        <name>ATP</name>
        <dbReference type="ChEBI" id="CHEBI:30616"/>
    </ligand>
</feature>
<keyword evidence="7" id="KW-0460">Magnesium</keyword>
<dbReference type="EC" id="6.3.1.2" evidence="12"/>
<feature type="binding site" evidence="7">
    <location>
        <position position="233"/>
    </location>
    <ligand>
        <name>Mg(2+)</name>
        <dbReference type="ChEBI" id="CHEBI:18420"/>
        <label>1</label>
    </ligand>
</feature>
<dbReference type="InterPro" id="IPR008147">
    <property type="entry name" value="Gln_synt_N"/>
</dbReference>
<dbReference type="EMBL" id="JAPDNT010000006">
    <property type="protein sequence ID" value="MCW3474978.1"/>
    <property type="molecule type" value="Genomic_DNA"/>
</dbReference>
<dbReference type="InterPro" id="IPR027303">
    <property type="entry name" value="Gln_synth_gly_rich_site"/>
</dbReference>
<comment type="catalytic activity">
    <reaction evidence="12">
        <text>L-glutamate + NH4(+) + ATP = L-glutamine + ADP + phosphate + H(+)</text>
        <dbReference type="Rhea" id="RHEA:16169"/>
        <dbReference type="ChEBI" id="CHEBI:15378"/>
        <dbReference type="ChEBI" id="CHEBI:28938"/>
        <dbReference type="ChEBI" id="CHEBI:29985"/>
        <dbReference type="ChEBI" id="CHEBI:30616"/>
        <dbReference type="ChEBI" id="CHEBI:43474"/>
        <dbReference type="ChEBI" id="CHEBI:58359"/>
        <dbReference type="ChEBI" id="CHEBI:456216"/>
        <dbReference type="EC" id="6.3.1.2"/>
    </reaction>
</comment>
<dbReference type="PANTHER" id="PTHR43407">
    <property type="entry name" value="GLUTAMINE SYNTHETASE"/>
    <property type="match status" value="1"/>
</dbReference>
<accession>A0AA42CDK6</accession>
<reference evidence="15" key="1">
    <citation type="submission" date="2022-09" db="EMBL/GenBank/DDBJ databases">
        <title>Rhodovastum sp. nov. RN2-1 isolated from soil in Seongnam, South Korea.</title>
        <authorList>
            <person name="Le N.T."/>
        </authorList>
    </citation>
    <scope>NUCLEOTIDE SEQUENCE</scope>
    <source>
        <strain evidence="15">RN2-1</strain>
    </source>
</reference>
<dbReference type="PROSITE" id="PS51987">
    <property type="entry name" value="GS_CATALYTIC"/>
    <property type="match status" value="1"/>
</dbReference>
<dbReference type="InterPro" id="IPR014746">
    <property type="entry name" value="Gln_synth/guanido_kin_cat_dom"/>
</dbReference>
<sequence>MAKKAAAAPSAGKGSIERVLDMMKEHSVEYVDLRFTDPRGKWQHTAQHISTIDEDAFRDGIMFDGSSIVGWKAINESDMILMPDADTAVMDPFSAKPSLILFCDIFEPSTGQSYSRDPRGTAKRCEAYVKATGIGDALLVGAEAEFFVFDSVKFGTGGNYGTYHIDSIEGPEASLKDYPEGNMGHRPVVKGGYFPVPPVDSDSDLRAEMLSTMGEMGLPIEKHHHEVAQSQHELGTRFGTLTTMADQMQIYKYCVHNVAHSYGKTATFMPKPIYGDNGSGMHTHQSIWKAGKPLFAGNGYADLSELCLYYIGGIIKHAKAINAFTNPSTNSYKRLIPGFEAPVLLAYSARNRSASCRIPYTTSPKAKRVEVRFPDAAANPYLAFAALAMAGLDGIKNKIHPGDPMDKDLYDLPPEELKGIPTVCGSLREALGALAADHDFLLAGDVFSKDQIESYIELKWNEVYRFEHTPHPVEFEMYYSV</sequence>
<keyword evidence="6 12" id="KW-0547">Nucleotide-binding</keyword>
<keyword evidence="16" id="KW-1185">Reference proteome</keyword>
<dbReference type="SUPFAM" id="SSF54368">
    <property type="entry name" value="Glutamine synthetase, N-terminal domain"/>
    <property type="match status" value="1"/>
</dbReference>
<evidence type="ECO:0000313" key="16">
    <source>
        <dbReference type="Proteomes" id="UP001165679"/>
    </source>
</evidence>
<protein>
    <recommendedName>
        <fullName evidence="12">Glutamine synthetase</fullName>
        <ecNumber evidence="12">6.3.1.2</ecNumber>
    </recommendedName>
</protein>
<evidence type="ECO:0000313" key="15">
    <source>
        <dbReference type="EMBL" id="MCW3474978.1"/>
    </source>
</evidence>
<feature type="binding site" evidence="5">
    <location>
        <position position="334"/>
    </location>
    <ligand>
        <name>L-glutamate</name>
        <dbReference type="ChEBI" id="CHEBI:29985"/>
    </ligand>
</feature>
<dbReference type="GO" id="GO:0004356">
    <property type="term" value="F:glutamine synthetase activity"/>
    <property type="evidence" value="ECO:0007669"/>
    <property type="project" value="UniProtKB-EC"/>
</dbReference>
<organism evidence="15 16">
    <name type="scientific">Limobrevibacterium gyesilva</name>
    <dbReference type="NCBI Taxonomy" id="2991712"/>
    <lineage>
        <taxon>Bacteria</taxon>
        <taxon>Pseudomonadati</taxon>
        <taxon>Pseudomonadota</taxon>
        <taxon>Alphaproteobacteria</taxon>
        <taxon>Acetobacterales</taxon>
        <taxon>Acetobacteraceae</taxon>
        <taxon>Limobrevibacterium</taxon>
    </lineage>
</organism>
<comment type="similarity">
    <text evidence="2 9 10">Belongs to the glutamine synthetase family.</text>
</comment>
<dbReference type="Pfam" id="PF00120">
    <property type="entry name" value="Gln-synt_C"/>
    <property type="match status" value="1"/>
</dbReference>
<evidence type="ECO:0000259" key="13">
    <source>
        <dbReference type="PROSITE" id="PS51986"/>
    </source>
</evidence>
<dbReference type="GO" id="GO:0005524">
    <property type="term" value="F:ATP binding"/>
    <property type="evidence" value="ECO:0007669"/>
    <property type="project" value="UniProtKB-KW"/>
</dbReference>
<dbReference type="SUPFAM" id="SSF55931">
    <property type="entry name" value="Glutamine synthetase/guanido kinase"/>
    <property type="match status" value="1"/>
</dbReference>
<dbReference type="Gene3D" id="3.30.590.10">
    <property type="entry name" value="Glutamine synthetase/guanido kinase, catalytic domain"/>
    <property type="match status" value="1"/>
</dbReference>
<evidence type="ECO:0000256" key="8">
    <source>
        <dbReference type="PIRSR" id="PIRSR604809-50"/>
    </source>
</evidence>
<evidence type="ECO:0000256" key="3">
    <source>
        <dbReference type="ARBA" id="ARBA00011258"/>
    </source>
</evidence>
<reference evidence="15" key="2">
    <citation type="submission" date="2022-10" db="EMBL/GenBank/DDBJ databases">
        <authorList>
            <person name="Trinh H.N."/>
        </authorList>
    </citation>
    <scope>NUCLEOTIDE SEQUENCE</scope>
    <source>
        <strain evidence="15">RN2-1</strain>
    </source>
</reference>
<dbReference type="Gene3D" id="3.10.20.70">
    <property type="entry name" value="Glutamine synthetase, N-terminal domain"/>
    <property type="match status" value="1"/>
</dbReference>
<evidence type="ECO:0000259" key="14">
    <source>
        <dbReference type="PROSITE" id="PS51987"/>
    </source>
</evidence>
<keyword evidence="8" id="KW-0597">Phosphoprotein</keyword>
<keyword evidence="7" id="KW-0479">Metal-binding</keyword>
<feature type="binding site" evidence="5">
    <location>
        <begin position="277"/>
        <end position="278"/>
    </location>
    <ligand>
        <name>L-glutamate</name>
        <dbReference type="ChEBI" id="CHEBI:29985"/>
    </ligand>
</feature>
<comment type="subunit">
    <text evidence="3">Oligomer of 12 subunits arranged in the form of two hexameric ring.</text>
</comment>
<comment type="subunit">
    <text evidence="11">Oligomer of 12 subunits arranged in the form of two hexagons.</text>
</comment>
<comment type="function">
    <text evidence="1">Catalyzes the ATP-dependent biosynthesis of glutamine from glutamate and ammonia.</text>
</comment>
<keyword evidence="6 12" id="KW-0067">ATP-binding</keyword>
<evidence type="ECO:0000256" key="6">
    <source>
        <dbReference type="PIRSR" id="PIRSR604809-2"/>
    </source>
</evidence>
<dbReference type="AlphaFoldDB" id="A0AA42CDK6"/>
<dbReference type="PANTHER" id="PTHR43407:SF2">
    <property type="entry name" value="GLUTAMINE SYNTHETASE"/>
    <property type="match status" value="1"/>
</dbReference>
<evidence type="ECO:0000256" key="2">
    <source>
        <dbReference type="ARBA" id="ARBA00009897"/>
    </source>
</evidence>
<evidence type="ECO:0000256" key="1">
    <source>
        <dbReference type="ARBA" id="ARBA00003117"/>
    </source>
</evidence>
<evidence type="ECO:0000256" key="12">
    <source>
        <dbReference type="RuleBase" id="RU004356"/>
    </source>
</evidence>
<feature type="domain" description="GS beta-grasp" evidence="13">
    <location>
        <begin position="26"/>
        <end position="110"/>
    </location>
</feature>
<keyword evidence="12 15" id="KW-0436">Ligase</keyword>
<dbReference type="GO" id="GO:0016020">
    <property type="term" value="C:membrane"/>
    <property type="evidence" value="ECO:0007669"/>
    <property type="project" value="TreeGrafter"/>
</dbReference>
<dbReference type="NCBIfam" id="TIGR00653">
    <property type="entry name" value="GlnA"/>
    <property type="match status" value="1"/>
</dbReference>
<feature type="binding site" evidence="5">
    <location>
        <position position="352"/>
    </location>
    <ligand>
        <name>L-glutamate</name>
        <dbReference type="ChEBI" id="CHEBI:29985"/>
    </ligand>
</feature>
<evidence type="ECO:0000256" key="4">
    <source>
        <dbReference type="ARBA" id="ARBA00023231"/>
    </source>
</evidence>
<feature type="binding site" evidence="7">
    <location>
        <position position="282"/>
    </location>
    <ligand>
        <name>Mg(2+)</name>
        <dbReference type="ChEBI" id="CHEBI:18420"/>
        <label>1</label>
    </ligand>
</feature>
<dbReference type="Proteomes" id="UP001165679">
    <property type="component" value="Unassembled WGS sequence"/>
</dbReference>
<feature type="modified residue" description="O-AMP-tyrosine" evidence="8">
    <location>
        <position position="410"/>
    </location>
</feature>
<feature type="domain" description="GS catalytic" evidence="14">
    <location>
        <begin position="118"/>
        <end position="481"/>
    </location>
</feature>
<dbReference type="InterPro" id="IPR027302">
    <property type="entry name" value="Gln_synth_N_conserv_site"/>
</dbReference>
<proteinExistence type="inferred from homology"/>
<comment type="subcellular location">
    <subcellularLocation>
        <location evidence="11">Cytoplasm</location>
    </subcellularLocation>
</comment>
<evidence type="ECO:0000256" key="10">
    <source>
        <dbReference type="RuleBase" id="RU000384"/>
    </source>
</evidence>
<feature type="binding site" evidence="6">
    <location>
        <position position="365"/>
    </location>
    <ligand>
        <name>ATP</name>
        <dbReference type="ChEBI" id="CHEBI:30616"/>
    </ligand>
</feature>
<dbReference type="Pfam" id="PF03951">
    <property type="entry name" value="Gln-synt_N"/>
    <property type="match status" value="1"/>
</dbReference>
<dbReference type="InterPro" id="IPR008146">
    <property type="entry name" value="Gln_synth_cat_dom"/>
</dbReference>
<evidence type="ECO:0000256" key="5">
    <source>
        <dbReference type="PIRSR" id="PIRSR604809-1"/>
    </source>
</evidence>
<feature type="binding site" evidence="6">
    <location>
        <begin position="284"/>
        <end position="286"/>
    </location>
    <ligand>
        <name>ATP</name>
        <dbReference type="ChEBI" id="CHEBI:30616"/>
    </ligand>
</feature>
<keyword evidence="11" id="KW-0963">Cytoplasm</keyword>
<comment type="cofactor">
    <cofactor evidence="7">
        <name>Mg(2+)</name>
        <dbReference type="ChEBI" id="CHEBI:18420"/>
    </cofactor>
    <text evidence="7">Binds 2 Mg(2+) ions per subunit.</text>
</comment>
<evidence type="ECO:0000256" key="9">
    <source>
        <dbReference type="PROSITE-ProRule" id="PRU01330"/>
    </source>
</evidence>
<feature type="binding site" evidence="7">
    <location>
        <position position="145"/>
    </location>
    <ligand>
        <name>Mg(2+)</name>
        <dbReference type="ChEBI" id="CHEBI:18420"/>
        <label>1</label>
    </ligand>
</feature>
<keyword evidence="4" id="KW-0535">Nitrogen fixation</keyword>
<dbReference type="PROSITE" id="PS00182">
    <property type="entry name" value="GLNA_ADENYLATION"/>
    <property type="match status" value="1"/>
</dbReference>
<dbReference type="GO" id="GO:0019740">
    <property type="term" value="P:nitrogen utilization"/>
    <property type="evidence" value="ECO:0007669"/>
    <property type="project" value="TreeGrafter"/>
</dbReference>
<feature type="binding site" evidence="7">
    <location>
        <position position="143"/>
    </location>
    <ligand>
        <name>Mg(2+)</name>
        <dbReference type="ChEBI" id="CHEBI:18420"/>
        <label>1</label>
    </ligand>
</feature>
<dbReference type="PROSITE" id="PS51986">
    <property type="entry name" value="GS_BETA_GRASP"/>
    <property type="match status" value="1"/>
</dbReference>
<dbReference type="GO" id="GO:0046872">
    <property type="term" value="F:metal ion binding"/>
    <property type="evidence" value="ECO:0007669"/>
    <property type="project" value="UniProtKB-KW"/>
</dbReference>
<dbReference type="PROSITE" id="PS00181">
    <property type="entry name" value="GLNA_ATP"/>
    <property type="match status" value="1"/>
</dbReference>
<dbReference type="InterPro" id="IPR001637">
    <property type="entry name" value="Gln_synth_I_adenylation_site"/>
</dbReference>
<dbReference type="SMART" id="SM01230">
    <property type="entry name" value="Gln-synt_C"/>
    <property type="match status" value="1"/>
</dbReference>
<dbReference type="GO" id="GO:0005737">
    <property type="term" value="C:cytoplasm"/>
    <property type="evidence" value="ECO:0007669"/>
    <property type="project" value="UniProtKB-SubCell"/>
</dbReference>
<name>A0AA42CDK6_9PROT</name>
<comment type="caution">
    <text evidence="15">The sequence shown here is derived from an EMBL/GenBank/DDBJ whole genome shotgun (WGS) entry which is preliminary data.</text>
</comment>
<feature type="binding site" evidence="7">
    <location>
        <position position="370"/>
    </location>
    <ligand>
        <name>Mg(2+)</name>
        <dbReference type="ChEBI" id="CHEBI:18420"/>
        <label>1</label>
    </ligand>
</feature>
<dbReference type="FunFam" id="3.10.20.70:FF:000001">
    <property type="entry name" value="Glutamine synthetase"/>
    <property type="match status" value="1"/>
</dbReference>
<dbReference type="InterPro" id="IPR004809">
    <property type="entry name" value="Gln_synth_I"/>
</dbReference>
<evidence type="ECO:0000256" key="11">
    <source>
        <dbReference type="RuleBase" id="RU000387"/>
    </source>
</evidence>
<dbReference type="FunFam" id="3.30.590.10:FF:000001">
    <property type="entry name" value="Glutamine synthetase"/>
    <property type="match status" value="1"/>
</dbReference>
<feature type="binding site" evidence="6">
    <location>
        <position position="352"/>
    </location>
    <ligand>
        <name>ATP</name>
        <dbReference type="ChEBI" id="CHEBI:30616"/>
    </ligand>
</feature>